<dbReference type="EMBL" id="BMAV01005704">
    <property type="protein sequence ID" value="GFY47001.1"/>
    <property type="molecule type" value="Genomic_DNA"/>
</dbReference>
<sequence>METLEHFMSSSAFILVLSSMTGLFWFSYDMIFAIKKDYLHYLNSMTGEMFQSSMFVMVIISASSANTAADVAKEAVMSLPGRIPQYYSELKVILRKDCKQNICLTLWKIYKIDRSLIISALGVLMSYGVLIATLGTVSTLLTHKKLIFSQ</sequence>
<name>A0A8X6X6D5_9ARAC</name>
<keyword evidence="3" id="KW-1185">Reference proteome</keyword>
<feature type="transmembrane region" description="Helical" evidence="1">
    <location>
        <begin position="12"/>
        <end position="34"/>
    </location>
</feature>
<feature type="transmembrane region" description="Helical" evidence="1">
    <location>
        <begin position="116"/>
        <end position="141"/>
    </location>
</feature>
<keyword evidence="1" id="KW-0812">Transmembrane</keyword>
<proteinExistence type="predicted"/>
<feature type="transmembrane region" description="Helical" evidence="1">
    <location>
        <begin position="54"/>
        <end position="72"/>
    </location>
</feature>
<keyword evidence="1" id="KW-1133">Transmembrane helix</keyword>
<evidence type="ECO:0000256" key="1">
    <source>
        <dbReference type="SAM" id="Phobius"/>
    </source>
</evidence>
<comment type="caution">
    <text evidence="2">The sequence shown here is derived from an EMBL/GenBank/DDBJ whole genome shotgun (WGS) entry which is preliminary data.</text>
</comment>
<accession>A0A8X6X6D5</accession>
<reference evidence="2" key="1">
    <citation type="submission" date="2020-08" db="EMBL/GenBank/DDBJ databases">
        <title>Multicomponent nature underlies the extraordinary mechanical properties of spider dragline silk.</title>
        <authorList>
            <person name="Kono N."/>
            <person name="Nakamura H."/>
            <person name="Mori M."/>
            <person name="Yoshida Y."/>
            <person name="Ohtoshi R."/>
            <person name="Malay A.D."/>
            <person name="Moran D.A.P."/>
            <person name="Tomita M."/>
            <person name="Numata K."/>
            <person name="Arakawa K."/>
        </authorList>
    </citation>
    <scope>NUCLEOTIDE SEQUENCE</scope>
</reference>
<organism evidence="2 3">
    <name type="scientific">Trichonephila inaurata madagascariensis</name>
    <dbReference type="NCBI Taxonomy" id="2747483"/>
    <lineage>
        <taxon>Eukaryota</taxon>
        <taxon>Metazoa</taxon>
        <taxon>Ecdysozoa</taxon>
        <taxon>Arthropoda</taxon>
        <taxon>Chelicerata</taxon>
        <taxon>Arachnida</taxon>
        <taxon>Araneae</taxon>
        <taxon>Araneomorphae</taxon>
        <taxon>Entelegynae</taxon>
        <taxon>Araneoidea</taxon>
        <taxon>Nephilidae</taxon>
        <taxon>Trichonephila</taxon>
        <taxon>Trichonephila inaurata</taxon>
    </lineage>
</organism>
<protein>
    <submittedName>
        <fullName evidence="2">Uncharacterized protein</fullName>
    </submittedName>
</protein>
<dbReference type="Proteomes" id="UP000886998">
    <property type="component" value="Unassembled WGS sequence"/>
</dbReference>
<gene>
    <name evidence="2" type="primary">AVEN_109247_1</name>
    <name evidence="2" type="ORF">TNIN_11341</name>
</gene>
<evidence type="ECO:0000313" key="2">
    <source>
        <dbReference type="EMBL" id="GFY47001.1"/>
    </source>
</evidence>
<keyword evidence="1" id="KW-0472">Membrane</keyword>
<dbReference type="AlphaFoldDB" id="A0A8X6X6D5"/>
<evidence type="ECO:0000313" key="3">
    <source>
        <dbReference type="Proteomes" id="UP000886998"/>
    </source>
</evidence>